<feature type="region of interest" description="Disordered" evidence="3">
    <location>
        <begin position="43"/>
        <end position="66"/>
    </location>
</feature>
<reference evidence="5" key="1">
    <citation type="submission" date="2021-01" db="EMBL/GenBank/DDBJ databases">
        <authorList>
            <person name="Corre E."/>
            <person name="Pelletier E."/>
            <person name="Niang G."/>
            <person name="Scheremetjew M."/>
            <person name="Finn R."/>
            <person name="Kale V."/>
            <person name="Holt S."/>
            <person name="Cochrane G."/>
            <person name="Meng A."/>
            <person name="Brown T."/>
            <person name="Cohen L."/>
        </authorList>
    </citation>
    <scope>NUCLEOTIDE SEQUENCE</scope>
    <source>
        <strain evidence="5">CCMP 769</strain>
    </source>
</reference>
<keyword evidence="2" id="KW-0934">Plastid</keyword>
<organism evidence="5">
    <name type="scientific">Rhodosorus marinus</name>
    <dbReference type="NCBI Taxonomy" id="101924"/>
    <lineage>
        <taxon>Eukaryota</taxon>
        <taxon>Rhodophyta</taxon>
        <taxon>Stylonematophyceae</taxon>
        <taxon>Stylonematales</taxon>
        <taxon>Stylonemataceae</taxon>
        <taxon>Rhodosorus</taxon>
    </lineage>
</organism>
<comment type="subcellular location">
    <subcellularLocation>
        <location evidence="1">Plastid</location>
    </subcellularLocation>
</comment>
<evidence type="ECO:0000256" key="2">
    <source>
        <dbReference type="ARBA" id="ARBA00022640"/>
    </source>
</evidence>
<evidence type="ECO:0000313" key="5">
    <source>
        <dbReference type="EMBL" id="CAE0047743.1"/>
    </source>
</evidence>
<name>A0A7S2ZS90_9RHOD</name>
<dbReference type="GO" id="GO:0009536">
    <property type="term" value="C:plastid"/>
    <property type="evidence" value="ECO:0007669"/>
    <property type="project" value="UniProtKB-SubCell"/>
</dbReference>
<dbReference type="PANTHER" id="PTHR31906">
    <property type="entry name" value="PLASTID-LIPID-ASSOCIATED PROTEIN 4, CHLOROPLASTIC-RELATED"/>
    <property type="match status" value="1"/>
</dbReference>
<evidence type="ECO:0000256" key="1">
    <source>
        <dbReference type="ARBA" id="ARBA00004474"/>
    </source>
</evidence>
<dbReference type="EMBL" id="HBHW01020250">
    <property type="protein sequence ID" value="CAE0047743.1"/>
    <property type="molecule type" value="Transcribed_RNA"/>
</dbReference>
<dbReference type="InterPro" id="IPR039633">
    <property type="entry name" value="PAP"/>
</dbReference>
<protein>
    <recommendedName>
        <fullName evidence="4">Plastid lipid-associated protein/fibrillin conserved domain-containing protein</fullName>
    </recommendedName>
</protein>
<accession>A0A7S2ZS90</accession>
<evidence type="ECO:0000256" key="3">
    <source>
        <dbReference type="SAM" id="MobiDB-lite"/>
    </source>
</evidence>
<proteinExistence type="predicted"/>
<feature type="domain" description="Plastid lipid-associated protein/fibrillin conserved" evidence="4">
    <location>
        <begin position="72"/>
        <end position="261"/>
    </location>
</feature>
<evidence type="ECO:0000259" key="4">
    <source>
        <dbReference type="Pfam" id="PF04755"/>
    </source>
</evidence>
<dbReference type="Pfam" id="PF04755">
    <property type="entry name" value="PAP_fibrillin"/>
    <property type="match status" value="1"/>
</dbReference>
<dbReference type="InterPro" id="IPR006843">
    <property type="entry name" value="PAP/fibrillin_dom"/>
</dbReference>
<sequence length="265" mass="28685">MAFVSGIAVGARGTFVQGHAVVCKERANLRTQGRCVLNMSMDEAEDEAPSDTAVPTSADIDNSVGVSQSRSDLTTQLLEISAVTNRGQTASAEQKSLIEDIVASLEADNPNPAPVETDAIDGRWNLIYSSTPFYKVNPLLATTASPFLEVGQVRQTISMETSELINEIEITAFPMLTGAVVANGRITPVGAERLEFALEKVSIKGGSAFERFDLGALKLDIPVEEIYQRVRGTLPETFVDTYYLDDKIRISRGKGSTLFLFAKMT</sequence>
<gene>
    <name evidence="5" type="ORF">RMAR00112_LOCUS15724</name>
</gene>
<dbReference type="AlphaFoldDB" id="A0A7S2ZS90"/>